<keyword evidence="2" id="KW-1185">Reference proteome</keyword>
<name>A0ACB0J212_TRIPR</name>
<evidence type="ECO:0000313" key="2">
    <source>
        <dbReference type="Proteomes" id="UP001177021"/>
    </source>
</evidence>
<protein>
    <submittedName>
        <fullName evidence="1">Uncharacterized protein</fullName>
    </submittedName>
</protein>
<organism evidence="1 2">
    <name type="scientific">Trifolium pratense</name>
    <name type="common">Red clover</name>
    <dbReference type="NCBI Taxonomy" id="57577"/>
    <lineage>
        <taxon>Eukaryota</taxon>
        <taxon>Viridiplantae</taxon>
        <taxon>Streptophyta</taxon>
        <taxon>Embryophyta</taxon>
        <taxon>Tracheophyta</taxon>
        <taxon>Spermatophyta</taxon>
        <taxon>Magnoliopsida</taxon>
        <taxon>eudicotyledons</taxon>
        <taxon>Gunneridae</taxon>
        <taxon>Pentapetalae</taxon>
        <taxon>rosids</taxon>
        <taxon>fabids</taxon>
        <taxon>Fabales</taxon>
        <taxon>Fabaceae</taxon>
        <taxon>Papilionoideae</taxon>
        <taxon>50 kb inversion clade</taxon>
        <taxon>NPAAA clade</taxon>
        <taxon>Hologalegina</taxon>
        <taxon>IRL clade</taxon>
        <taxon>Trifolieae</taxon>
        <taxon>Trifolium</taxon>
    </lineage>
</organism>
<gene>
    <name evidence="1" type="ORF">MILVUS5_LOCUS8392</name>
</gene>
<reference evidence="1" key="1">
    <citation type="submission" date="2023-10" db="EMBL/GenBank/DDBJ databases">
        <authorList>
            <person name="Rodriguez Cubillos JULIANA M."/>
            <person name="De Vega J."/>
        </authorList>
    </citation>
    <scope>NUCLEOTIDE SEQUENCE</scope>
</reference>
<comment type="caution">
    <text evidence="1">The sequence shown here is derived from an EMBL/GenBank/DDBJ whole genome shotgun (WGS) entry which is preliminary data.</text>
</comment>
<evidence type="ECO:0000313" key="1">
    <source>
        <dbReference type="EMBL" id="CAJ2638146.1"/>
    </source>
</evidence>
<accession>A0ACB0J212</accession>
<sequence>MGLRPNGPSKLEWGGHMAKSKREHFIMFLFLRLEREESSSGARAKESEEIQDHSSSFLRIQHNPKLFTGGYAPEAAVKWIEEVEIVFEAMRCTEESKLTLGTYVLREEANKWWKNAKLRMGIGGVVITWEMFKGEFLRKYFPADIRNKKVVEFMELKQGNMSVAEYSVKFEELCAFSPHYNTVEAENDKCVKFESEVKMEELPVVCEFPDVFPEDVSDVPPKREVEFTIDLLNKVTIKNKYPLPRIDDLMDQLVGACVFSKIDLRSGYHQIRVKTEDIPKTAFRTRYGHYEYSVMPFGVTNAPGVFMEYMNRIFHSFLDKFVVVFIDDILVYSKSEEEHKEHLRIVLQVLREKKLYAKLSKCEFWLKEKGTLVPKLAEIYVEQIVKLHGIPSSIVSDRDPRFTSRFWESLQEALGTKLRLSSAYHPQTDGQSERTIQSLEDLLRACVLEQGVSWDSCLPLIEFTYNNSFHSSIGMAPFEALYGRRVTSTTGIGRALKSRKLTSKFIGPYQILKRVGKVAYRIALPPSLANLHDVFHVSQLRKYVRDPSHVIESDDVQVRDDLTVETVPLRIEGREVKRLRNKDIASVKVVWGGPAGENSTWELESKMMSSYPELFPGSLRQAFAQRTSGEWFATSSLPVRHAPVIP</sequence>
<proteinExistence type="predicted"/>
<dbReference type="EMBL" id="CASHSV030000013">
    <property type="protein sequence ID" value="CAJ2638146.1"/>
    <property type="molecule type" value="Genomic_DNA"/>
</dbReference>
<dbReference type="Proteomes" id="UP001177021">
    <property type="component" value="Unassembled WGS sequence"/>
</dbReference>